<protein>
    <submittedName>
        <fullName evidence="1">Uncharacterized protein</fullName>
    </submittedName>
</protein>
<sequence>MSILYDDEKELKKMIEKYNGHIVKFVSNKDELDVGVSNLMYETAGEKVIIKNGQSHSIDGFLNKDTQAKIVAELKKVKGYQDANNKS</sequence>
<gene>
    <name evidence="1" type="ORF">NCTC11807_01595</name>
</gene>
<organism evidence="1 2">
    <name type="scientific">Staphylococcus saccharolyticus</name>
    <dbReference type="NCBI Taxonomy" id="33028"/>
    <lineage>
        <taxon>Bacteria</taxon>
        <taxon>Bacillati</taxon>
        <taxon>Bacillota</taxon>
        <taxon>Bacilli</taxon>
        <taxon>Bacillales</taxon>
        <taxon>Staphylococcaceae</taxon>
        <taxon>Staphylococcus</taxon>
    </lineage>
</organism>
<dbReference type="EMBL" id="UHDZ01000001">
    <property type="protein sequence ID" value="SUM71833.1"/>
    <property type="molecule type" value="Genomic_DNA"/>
</dbReference>
<keyword evidence="2" id="KW-1185">Reference proteome</keyword>
<dbReference type="Proteomes" id="UP000255425">
    <property type="component" value="Unassembled WGS sequence"/>
</dbReference>
<evidence type="ECO:0000313" key="2">
    <source>
        <dbReference type="Proteomes" id="UP000255425"/>
    </source>
</evidence>
<accession>A0A380H673</accession>
<name>A0A380H673_9STAP</name>
<proteinExistence type="predicted"/>
<evidence type="ECO:0000313" key="1">
    <source>
        <dbReference type="EMBL" id="SUM71833.1"/>
    </source>
</evidence>
<dbReference type="AlphaFoldDB" id="A0A380H673"/>
<reference evidence="1 2" key="1">
    <citation type="submission" date="2018-06" db="EMBL/GenBank/DDBJ databases">
        <authorList>
            <consortium name="Pathogen Informatics"/>
            <person name="Doyle S."/>
        </authorList>
    </citation>
    <scope>NUCLEOTIDE SEQUENCE [LARGE SCALE GENOMIC DNA]</scope>
    <source>
        <strain evidence="1 2">NCTC11807</strain>
    </source>
</reference>